<feature type="compositionally biased region" description="Polar residues" evidence="1">
    <location>
        <begin position="601"/>
        <end position="616"/>
    </location>
</feature>
<evidence type="ECO:0000256" key="1">
    <source>
        <dbReference type="SAM" id="MobiDB-lite"/>
    </source>
</evidence>
<dbReference type="AlphaFoldDB" id="A0A507E7J6"/>
<comment type="caution">
    <text evidence="2">The sequence shown here is derived from an EMBL/GenBank/DDBJ whole genome shotgun (WGS) entry which is preliminary data.</text>
</comment>
<reference evidence="2 3" key="1">
    <citation type="journal article" date="2019" name="Sci. Rep.">
        <title>Comparative genomics of chytrid fungi reveal insights into the obligate biotrophic and pathogenic lifestyle of Synchytrium endobioticum.</title>
        <authorList>
            <person name="van de Vossenberg B.T.L.H."/>
            <person name="Warris S."/>
            <person name="Nguyen H.D.T."/>
            <person name="van Gent-Pelzer M.P.E."/>
            <person name="Joly D.L."/>
            <person name="van de Geest H.C."/>
            <person name="Bonants P.J.M."/>
            <person name="Smith D.S."/>
            <person name="Levesque C.A."/>
            <person name="van der Lee T.A.J."/>
        </authorList>
    </citation>
    <scope>NUCLEOTIDE SEQUENCE [LARGE SCALE GENOMIC DNA]</scope>
    <source>
        <strain evidence="2 3">CBS 809.83</strain>
    </source>
</reference>
<evidence type="ECO:0000313" key="2">
    <source>
        <dbReference type="EMBL" id="TPX59088.1"/>
    </source>
</evidence>
<proteinExistence type="predicted"/>
<protein>
    <submittedName>
        <fullName evidence="2">Uncharacterized protein</fullName>
    </submittedName>
</protein>
<name>A0A507E7J6_9FUNG</name>
<sequence length="756" mass="80301">MPATYLRINITAHRPGSLPGYDGDRRVEWSIAEDAVSFAEAQRRTRDALRVLRAFWEEGAPEGLRFLEFAKTVLADGNGNMAATKRTAEQTAPTPAPGAPAEVTSSSSAPTQPAVDLVDPLAEKLVRHPNVLPAFLSDLRDWDSFRLLLRRHGGDVPFVTAASSEAAAAAAEKAERSSTAASNSPDASSDVVDAPSPSIESSQQSAAASVLLSAFTTREQLWQEERSSLHAALWAAGEQVRTLVATLTDTLEKVATLTANTNNGGSPATPSRKSVRWDELVLKREVIRETASHWGLDASDGNILEWREAEWLKELARQEELVRSRGGAAQGADGNSFSFSPEDILAVVRATRRLAGRVGDGDTLQTKDVYTSGSEEDDDTEEDTDDEDHTRQPSASEGHTDEASPTANEHDDDTESEDETDASVIAARLERLRELADLAVANSAKSMDAGRPSSIASAASATPSADLLKISPPTLLVAPASAPLPPISEVDGEFVSETVSQSRQALNADVRQSRAALDEDRPQIIDNPTDDRNVVLIASGRRRRSRPQAELSVDTGSASTSASSNESKIEAIIEAPSVDTVTPDIAPAAEPEHSTPAPVASESSTNEIESAPTSSRTKVEDSVEEQSAVEPTPLSTPRRRSDSPTLTAVEEPASSVPIPVEDANVPTADHTASAESASKPSVSKSSLDSDQSKATSGPTPTHDSGKAISEESAVRPVAAAPKQMNTGSNPPLNKKRSGSVVQRVWRKVSSEFRKAK</sequence>
<feature type="compositionally biased region" description="Polar residues" evidence="1">
    <location>
        <begin position="363"/>
        <end position="373"/>
    </location>
</feature>
<accession>A0A507E7J6</accession>
<feature type="compositionally biased region" description="Low complexity" evidence="1">
    <location>
        <begin position="552"/>
        <end position="566"/>
    </location>
</feature>
<organism evidence="2 3">
    <name type="scientific">Powellomyces hirtus</name>
    <dbReference type="NCBI Taxonomy" id="109895"/>
    <lineage>
        <taxon>Eukaryota</taxon>
        <taxon>Fungi</taxon>
        <taxon>Fungi incertae sedis</taxon>
        <taxon>Chytridiomycota</taxon>
        <taxon>Chytridiomycota incertae sedis</taxon>
        <taxon>Chytridiomycetes</taxon>
        <taxon>Spizellomycetales</taxon>
        <taxon>Powellomycetaceae</taxon>
        <taxon>Powellomyces</taxon>
    </lineage>
</organism>
<feature type="compositionally biased region" description="Acidic residues" evidence="1">
    <location>
        <begin position="374"/>
        <end position="387"/>
    </location>
</feature>
<dbReference type="Proteomes" id="UP000318582">
    <property type="component" value="Unassembled WGS sequence"/>
</dbReference>
<feature type="compositionally biased region" description="Low complexity" evidence="1">
    <location>
        <begin position="89"/>
        <end position="104"/>
    </location>
</feature>
<keyword evidence="3" id="KW-1185">Reference proteome</keyword>
<feature type="region of interest" description="Disordered" evidence="1">
    <location>
        <begin position="505"/>
        <end position="742"/>
    </location>
</feature>
<gene>
    <name evidence="2" type="ORF">PhCBS80983_g02714</name>
</gene>
<feature type="compositionally biased region" description="Acidic residues" evidence="1">
    <location>
        <begin position="410"/>
        <end position="420"/>
    </location>
</feature>
<dbReference type="EMBL" id="QEAQ01000029">
    <property type="protein sequence ID" value="TPX59088.1"/>
    <property type="molecule type" value="Genomic_DNA"/>
</dbReference>
<feature type="region of interest" description="Disordered" evidence="1">
    <location>
        <begin position="84"/>
        <end position="113"/>
    </location>
</feature>
<feature type="compositionally biased region" description="Low complexity" evidence="1">
    <location>
        <begin position="673"/>
        <end position="694"/>
    </location>
</feature>
<feature type="compositionally biased region" description="Basic and acidic residues" evidence="1">
    <location>
        <begin position="703"/>
        <end position="713"/>
    </location>
</feature>
<feature type="region of interest" description="Disordered" evidence="1">
    <location>
        <begin position="359"/>
        <end position="420"/>
    </location>
</feature>
<evidence type="ECO:0000313" key="3">
    <source>
        <dbReference type="Proteomes" id="UP000318582"/>
    </source>
</evidence>
<feature type="compositionally biased region" description="Polar residues" evidence="1">
    <location>
        <begin position="392"/>
        <end position="407"/>
    </location>
</feature>
<feature type="region of interest" description="Disordered" evidence="1">
    <location>
        <begin position="170"/>
        <end position="200"/>
    </location>
</feature>
<feature type="compositionally biased region" description="Basic and acidic residues" evidence="1">
    <location>
        <begin position="516"/>
        <end position="533"/>
    </location>
</feature>
<feature type="compositionally biased region" description="Low complexity" evidence="1">
    <location>
        <begin position="170"/>
        <end position="182"/>
    </location>
</feature>